<dbReference type="PANTHER" id="PTHR32176">
    <property type="entry name" value="XYLOSE ISOMERASE"/>
    <property type="match status" value="1"/>
</dbReference>
<evidence type="ECO:0000256" key="2">
    <source>
        <dbReference type="ARBA" id="ARBA00023098"/>
    </source>
</evidence>
<feature type="short sequence motif" description="GXGXXG" evidence="3">
    <location>
        <begin position="10"/>
        <end position="15"/>
    </location>
</feature>
<gene>
    <name evidence="5" type="ORF">NIES2119_13695</name>
</gene>
<protein>
    <submittedName>
        <fullName evidence="5">Patatin</fullName>
    </submittedName>
</protein>
<keyword evidence="3" id="KW-0442">Lipid degradation</keyword>
<dbReference type="GO" id="GO:0047372">
    <property type="term" value="F:monoacylglycerol lipase activity"/>
    <property type="evidence" value="ECO:0007669"/>
    <property type="project" value="TreeGrafter"/>
</dbReference>
<dbReference type="Gene3D" id="3.40.1090.10">
    <property type="entry name" value="Cytosolic phospholipase A2 catalytic domain"/>
    <property type="match status" value="1"/>
</dbReference>
<dbReference type="EMBL" id="MRCE01000012">
    <property type="protein sequence ID" value="OKH37303.1"/>
    <property type="molecule type" value="Genomic_DNA"/>
</dbReference>
<dbReference type="RefSeq" id="WP_073594052.1">
    <property type="nucleotide sequence ID" value="NZ_MRCE01000012.1"/>
</dbReference>
<evidence type="ECO:0000313" key="5">
    <source>
        <dbReference type="EMBL" id="OKH37303.1"/>
    </source>
</evidence>
<dbReference type="SUPFAM" id="SSF52151">
    <property type="entry name" value="FabD/lysophospholipase-like"/>
    <property type="match status" value="1"/>
</dbReference>
<dbReference type="InterPro" id="IPR016035">
    <property type="entry name" value="Acyl_Trfase/lysoPLipase"/>
</dbReference>
<accession>A0A1U7IJH8</accession>
<sequence length="322" mass="35976">MTFRILSLDGGGIRGVIEAVILAEVEKIVKVPLNHYFDLIAGTSTGSILATGIALGKKSDEIIQLYRQRGKSIFPYTSIFSPQRLSLMLKYGLSAPKYSDKGLIEALQAEFGNTKLGDINSPKLLITAYDTIDRQFIVFKNWQTYKPWINTPLWEVCVCSSSAPTFFPAHFLTTESKTYSLIDGGIGANNPSACAVAEALRLDHSIREVAVLSIGTGDANQAIPYDKVRSWGLIQWIWQGRLIEVLMDASADVNDYISRQFMNPPEMENEATPSYFRMQPRIMKDAIDDASDENIDRLIMLAKDYVQQNKQLLTSFLEQISS</sequence>
<name>A0A1U7IJH8_9CYAN</name>
<evidence type="ECO:0000256" key="3">
    <source>
        <dbReference type="PROSITE-ProRule" id="PRU01161"/>
    </source>
</evidence>
<evidence type="ECO:0000259" key="4">
    <source>
        <dbReference type="PROSITE" id="PS51635"/>
    </source>
</evidence>
<dbReference type="AlphaFoldDB" id="A0A1U7IJH8"/>
<keyword evidence="2 3" id="KW-0443">Lipid metabolism</keyword>
<keyword evidence="3" id="KW-0378">Hydrolase</keyword>
<evidence type="ECO:0000313" key="6">
    <source>
        <dbReference type="Proteomes" id="UP000185860"/>
    </source>
</evidence>
<feature type="short sequence motif" description="GXSXG" evidence="3">
    <location>
        <begin position="42"/>
        <end position="46"/>
    </location>
</feature>
<proteinExistence type="inferred from homology"/>
<feature type="short sequence motif" description="DGA/G" evidence="3">
    <location>
        <begin position="183"/>
        <end position="185"/>
    </location>
</feature>
<dbReference type="InterPro" id="IPR002641">
    <property type="entry name" value="PNPLA_dom"/>
</dbReference>
<dbReference type="OrthoDB" id="9807112at2"/>
<dbReference type="PROSITE" id="PS51635">
    <property type="entry name" value="PNPLA"/>
    <property type="match status" value="1"/>
</dbReference>
<dbReference type="Proteomes" id="UP000185860">
    <property type="component" value="Unassembled WGS sequence"/>
</dbReference>
<dbReference type="STRING" id="454136.NIES2119_13695"/>
<feature type="active site" description="Nucleophile" evidence="3">
    <location>
        <position position="44"/>
    </location>
</feature>
<evidence type="ECO:0000256" key="1">
    <source>
        <dbReference type="ARBA" id="ARBA00010240"/>
    </source>
</evidence>
<comment type="similarity">
    <text evidence="1">Belongs to the patatin family.</text>
</comment>
<feature type="active site" description="Proton acceptor" evidence="3">
    <location>
        <position position="183"/>
    </location>
</feature>
<dbReference type="CDD" id="cd07199">
    <property type="entry name" value="Pat17_PNPLA8_PNPLA9_like"/>
    <property type="match status" value="1"/>
</dbReference>
<reference evidence="5 6" key="1">
    <citation type="submission" date="2016-11" db="EMBL/GenBank/DDBJ databases">
        <title>Draft Genome Sequences of Nine Cyanobacterial Strains from Diverse Habitats.</title>
        <authorList>
            <person name="Zhu T."/>
            <person name="Hou S."/>
            <person name="Lu X."/>
            <person name="Hess W.R."/>
        </authorList>
    </citation>
    <scope>NUCLEOTIDE SEQUENCE [LARGE SCALE GENOMIC DNA]</scope>
    <source>
        <strain evidence="5 6">IAM M-71</strain>
    </source>
</reference>
<feature type="domain" description="PNPLA" evidence="4">
    <location>
        <begin position="6"/>
        <end position="196"/>
    </location>
</feature>
<dbReference type="GO" id="GO:0004620">
    <property type="term" value="F:phospholipase activity"/>
    <property type="evidence" value="ECO:0007669"/>
    <property type="project" value="TreeGrafter"/>
</dbReference>
<dbReference type="Pfam" id="PF01734">
    <property type="entry name" value="Patatin"/>
    <property type="match status" value="1"/>
</dbReference>
<organism evidence="5 6">
    <name type="scientific">[Phormidium ambiguum] IAM M-71</name>
    <dbReference type="NCBI Taxonomy" id="454136"/>
    <lineage>
        <taxon>Bacteria</taxon>
        <taxon>Bacillati</taxon>
        <taxon>Cyanobacteriota</taxon>
        <taxon>Cyanophyceae</taxon>
        <taxon>Oscillatoriophycideae</taxon>
        <taxon>Aerosakkonematales</taxon>
        <taxon>Aerosakkonemataceae</taxon>
        <taxon>Floridanema</taxon>
    </lineage>
</organism>
<dbReference type="PANTHER" id="PTHR32176:SF92">
    <property type="entry name" value="XYLOSE ISOMERASE"/>
    <property type="match status" value="1"/>
</dbReference>
<comment type="caution">
    <text evidence="5">The sequence shown here is derived from an EMBL/GenBank/DDBJ whole genome shotgun (WGS) entry which is preliminary data.</text>
</comment>
<dbReference type="GO" id="GO:0016042">
    <property type="term" value="P:lipid catabolic process"/>
    <property type="evidence" value="ECO:0007669"/>
    <property type="project" value="UniProtKB-UniRule"/>
</dbReference>
<dbReference type="NCBIfam" id="NF041079">
    <property type="entry name" value="CBASS_lipase"/>
    <property type="match status" value="1"/>
</dbReference>